<evidence type="ECO:0000313" key="4">
    <source>
        <dbReference type="EMBL" id="MBC5668934.1"/>
    </source>
</evidence>
<evidence type="ECO:0000259" key="3">
    <source>
        <dbReference type="PROSITE" id="PS51186"/>
    </source>
</evidence>
<protein>
    <submittedName>
        <fullName evidence="4">GNAT family N-acetyltransferase</fullName>
    </submittedName>
</protein>
<dbReference type="InterPro" id="IPR051556">
    <property type="entry name" value="N-term/lysine_N-AcTrnsfr"/>
</dbReference>
<dbReference type="RefSeq" id="WP_118589564.1">
    <property type="nucleotide sequence ID" value="NZ_JACOOZ010000012.1"/>
</dbReference>
<dbReference type="InterPro" id="IPR016181">
    <property type="entry name" value="Acyl_CoA_acyltransferase"/>
</dbReference>
<dbReference type="InterPro" id="IPR000182">
    <property type="entry name" value="GNAT_dom"/>
</dbReference>
<organism evidence="4 5">
    <name type="scientific">Eubacterium segne</name>
    <dbReference type="NCBI Taxonomy" id="2763045"/>
    <lineage>
        <taxon>Bacteria</taxon>
        <taxon>Bacillati</taxon>
        <taxon>Bacillota</taxon>
        <taxon>Clostridia</taxon>
        <taxon>Eubacteriales</taxon>
        <taxon>Eubacteriaceae</taxon>
        <taxon>Eubacterium</taxon>
    </lineage>
</organism>
<comment type="caution">
    <text evidence="4">The sequence shown here is derived from an EMBL/GenBank/DDBJ whole genome shotgun (WGS) entry which is preliminary data.</text>
</comment>
<evidence type="ECO:0000256" key="1">
    <source>
        <dbReference type="ARBA" id="ARBA00022679"/>
    </source>
</evidence>
<proteinExistence type="predicted"/>
<evidence type="ECO:0000256" key="2">
    <source>
        <dbReference type="ARBA" id="ARBA00023315"/>
    </source>
</evidence>
<name>A0ABR7F5Q3_9FIRM</name>
<feature type="domain" description="N-acetyltransferase" evidence="3">
    <location>
        <begin position="153"/>
        <end position="287"/>
    </location>
</feature>
<dbReference type="Pfam" id="PF00583">
    <property type="entry name" value="Acetyltransf_1"/>
    <property type="match status" value="1"/>
</dbReference>
<keyword evidence="5" id="KW-1185">Reference proteome</keyword>
<keyword evidence="1" id="KW-0808">Transferase</keyword>
<keyword evidence="2" id="KW-0012">Acyltransferase</keyword>
<dbReference type="EMBL" id="JACOOZ010000012">
    <property type="protein sequence ID" value="MBC5668934.1"/>
    <property type="molecule type" value="Genomic_DNA"/>
</dbReference>
<dbReference type="PANTHER" id="PTHR42919:SF8">
    <property type="entry name" value="N-ALPHA-ACETYLTRANSFERASE 50"/>
    <property type="match status" value="1"/>
</dbReference>
<dbReference type="Gene3D" id="3.40.630.30">
    <property type="match status" value="2"/>
</dbReference>
<accession>A0ABR7F5Q3</accession>
<dbReference type="PROSITE" id="PS51186">
    <property type="entry name" value="GNAT"/>
    <property type="match status" value="1"/>
</dbReference>
<dbReference type="CDD" id="cd04301">
    <property type="entry name" value="NAT_SF"/>
    <property type="match status" value="1"/>
</dbReference>
<dbReference type="SUPFAM" id="SSF55729">
    <property type="entry name" value="Acyl-CoA N-acyltransferases (Nat)"/>
    <property type="match status" value="1"/>
</dbReference>
<gene>
    <name evidence="4" type="ORF">H8S00_13275</name>
</gene>
<evidence type="ECO:0000313" key="5">
    <source>
        <dbReference type="Proteomes" id="UP000597877"/>
    </source>
</evidence>
<reference evidence="4 5" key="1">
    <citation type="submission" date="2020-08" db="EMBL/GenBank/DDBJ databases">
        <title>Genome public.</title>
        <authorList>
            <person name="Liu C."/>
            <person name="Sun Q."/>
        </authorList>
    </citation>
    <scope>NUCLEOTIDE SEQUENCE [LARGE SCALE GENOMIC DNA]</scope>
    <source>
        <strain evidence="4 5">BX4</strain>
    </source>
</reference>
<dbReference type="PANTHER" id="PTHR42919">
    <property type="entry name" value="N-ALPHA-ACETYLTRANSFERASE"/>
    <property type="match status" value="1"/>
</dbReference>
<sequence length="287" mass="32197">MTFIFDMKKSYAISKDLREICTNIYEICKNENQYIPQLFFGENEALSVSCDDSESVLCNGSTPGSSSPVSYDDSNRVNPLPVLYYGVHEGKTVGFLSADFYNNEIVDICGYVLPKYRKLNLMSSLLDSFLTDYNDFYISAMLNSKNSTGCAVLSHLGFEKTATEYMMKFSLSSACYKTLPKYVKIVDGNLESTTQSVKFEMVSQGATVGSCLIELFNDRTVCIHDVLVFDKYRGMGYGFKMLDAVISYLSKDHTYVLLHVSGDNKPAISLYKKLGFVVVDSAEIYEM</sequence>
<dbReference type="Proteomes" id="UP000597877">
    <property type="component" value="Unassembled WGS sequence"/>
</dbReference>